<reference evidence="1 2" key="1">
    <citation type="submission" date="2011-01" db="EMBL/GenBank/DDBJ databases">
        <authorList>
            <person name="Muzny D."/>
            <person name="Qin X."/>
            <person name="Deng J."/>
            <person name="Jiang H."/>
            <person name="Liu Y."/>
            <person name="Qu J."/>
            <person name="Song X.-Z."/>
            <person name="Zhang L."/>
            <person name="Thornton R."/>
            <person name="Coyle M."/>
            <person name="Francisco L."/>
            <person name="Jackson L."/>
            <person name="Javaid M."/>
            <person name="Korchina V."/>
            <person name="Kovar C."/>
            <person name="Mata R."/>
            <person name="Mathew T."/>
            <person name="Ngo R."/>
            <person name="Nguyen L."/>
            <person name="Nguyen N."/>
            <person name="Okwuonu G."/>
            <person name="Ongeri F."/>
            <person name="Pham C."/>
            <person name="Simmons D."/>
            <person name="Wilczek-Boney K."/>
            <person name="Hale W."/>
            <person name="Jakkamsetti A."/>
            <person name="Pham P."/>
            <person name="Ruth R."/>
            <person name="San Lucas F."/>
            <person name="Warren J."/>
            <person name="Zhang J."/>
            <person name="Zhao Z."/>
            <person name="Zhou C."/>
            <person name="Zhu D."/>
            <person name="Lee S."/>
            <person name="Bess C."/>
            <person name="Blankenburg K."/>
            <person name="Forbes L."/>
            <person name="Fu Q."/>
            <person name="Gubbala S."/>
            <person name="Hirani K."/>
            <person name="Jayaseelan J.C."/>
            <person name="Lara F."/>
            <person name="Munidasa M."/>
            <person name="Palculict T."/>
            <person name="Patil S."/>
            <person name="Pu L.-L."/>
            <person name="Saada N."/>
            <person name="Tang L."/>
            <person name="Weissenberger G."/>
            <person name="Zhu Y."/>
            <person name="Hemphill L."/>
            <person name="Shang Y."/>
            <person name="Youmans B."/>
            <person name="Ayvaz T."/>
            <person name="Ross M."/>
            <person name="Santibanez J."/>
            <person name="Aqrawi P."/>
            <person name="Gross S."/>
            <person name="Joshi V."/>
            <person name="Fowler G."/>
            <person name="Nazareth L."/>
            <person name="Reid J."/>
            <person name="Worley K."/>
            <person name="Petrosino J."/>
            <person name="Highlander S."/>
            <person name="Gibbs R."/>
        </authorList>
    </citation>
    <scope>NUCLEOTIDE SEQUENCE [LARGE SCALE GENOMIC DNA]</scope>
    <source>
        <strain evidence="1 2">ATCC 25976</strain>
    </source>
</reference>
<dbReference type="Proteomes" id="UP000005467">
    <property type="component" value="Unassembled WGS sequence"/>
</dbReference>
<dbReference type="AlphaFoldDB" id="E8KGP8"/>
<evidence type="ECO:0000313" key="2">
    <source>
        <dbReference type="Proteomes" id="UP000005467"/>
    </source>
</evidence>
<gene>
    <name evidence="1" type="ORF">HMPREF0027_1015</name>
</gene>
<accession>E8KGP8</accession>
<protein>
    <submittedName>
        <fullName evidence="1">Uncharacterized protein</fullName>
    </submittedName>
</protein>
<dbReference type="HOGENOM" id="CLU_3148574_0_0_6"/>
<dbReference type="EMBL" id="AEVG01000068">
    <property type="protein sequence ID" value="EFX91903.1"/>
    <property type="molecule type" value="Genomic_DNA"/>
</dbReference>
<organism evidence="1 2">
    <name type="scientific">Actinobacillus ureae ATCC 25976</name>
    <dbReference type="NCBI Taxonomy" id="887324"/>
    <lineage>
        <taxon>Bacteria</taxon>
        <taxon>Pseudomonadati</taxon>
        <taxon>Pseudomonadota</taxon>
        <taxon>Gammaproteobacteria</taxon>
        <taxon>Pasteurellales</taxon>
        <taxon>Pasteurellaceae</taxon>
        <taxon>Actinobacillus</taxon>
    </lineage>
</organism>
<name>E8KGP8_9PAST</name>
<keyword evidence="2" id="KW-1185">Reference proteome</keyword>
<sequence>MCVLVLKNKYECFSPKILQTKNGANYAKKRIKLPAIFCKNTGKFNRLY</sequence>
<comment type="caution">
    <text evidence="1">The sequence shown here is derived from an EMBL/GenBank/DDBJ whole genome shotgun (WGS) entry which is preliminary data.</text>
</comment>
<evidence type="ECO:0000313" key="1">
    <source>
        <dbReference type="EMBL" id="EFX91903.1"/>
    </source>
</evidence>
<proteinExistence type="predicted"/>